<proteinExistence type="predicted"/>
<dbReference type="PANTHER" id="PTHR43156:SF2">
    <property type="entry name" value="STAGE II SPORULATION PROTEIN E"/>
    <property type="match status" value="1"/>
</dbReference>
<dbReference type="SMART" id="SM00331">
    <property type="entry name" value="PP2C_SIG"/>
    <property type="match status" value="1"/>
</dbReference>
<gene>
    <name evidence="3" type="ORF">GCM10023175_54980</name>
</gene>
<accession>A0ABP8S138</accession>
<dbReference type="Proteomes" id="UP001501598">
    <property type="component" value="Unassembled WGS sequence"/>
</dbReference>
<reference evidence="4" key="1">
    <citation type="journal article" date="2019" name="Int. J. Syst. Evol. Microbiol.">
        <title>The Global Catalogue of Microorganisms (GCM) 10K type strain sequencing project: providing services to taxonomists for standard genome sequencing and annotation.</title>
        <authorList>
            <consortium name="The Broad Institute Genomics Platform"/>
            <consortium name="The Broad Institute Genome Sequencing Center for Infectious Disease"/>
            <person name="Wu L."/>
            <person name="Ma J."/>
        </authorList>
    </citation>
    <scope>NUCLEOTIDE SEQUENCE [LARGE SCALE GENOMIC DNA]</scope>
    <source>
        <strain evidence="4">JCM 17906</strain>
    </source>
</reference>
<dbReference type="Gene3D" id="3.60.40.10">
    <property type="entry name" value="PPM-type phosphatase domain"/>
    <property type="match status" value="1"/>
</dbReference>
<dbReference type="PANTHER" id="PTHR43156">
    <property type="entry name" value="STAGE II SPORULATION PROTEIN E-RELATED"/>
    <property type="match status" value="1"/>
</dbReference>
<keyword evidence="4" id="KW-1185">Reference proteome</keyword>
<organism evidence="3 4">
    <name type="scientific">Pseudonocardia xishanensis</name>
    <dbReference type="NCBI Taxonomy" id="630995"/>
    <lineage>
        <taxon>Bacteria</taxon>
        <taxon>Bacillati</taxon>
        <taxon>Actinomycetota</taxon>
        <taxon>Actinomycetes</taxon>
        <taxon>Pseudonocardiales</taxon>
        <taxon>Pseudonocardiaceae</taxon>
        <taxon>Pseudonocardia</taxon>
    </lineage>
</organism>
<protein>
    <submittedName>
        <fullName evidence="3">PP2C family protein-serine/threonine phosphatase</fullName>
    </submittedName>
</protein>
<dbReference type="InterPro" id="IPR052016">
    <property type="entry name" value="Bact_Sigma-Reg"/>
</dbReference>
<evidence type="ECO:0000256" key="1">
    <source>
        <dbReference type="ARBA" id="ARBA00022801"/>
    </source>
</evidence>
<dbReference type="InterPro" id="IPR001932">
    <property type="entry name" value="PPM-type_phosphatase-like_dom"/>
</dbReference>
<sequence length="405" mass="43929">MTAPSDSGWTGVLRGVVDRSHLITGDQLSPMVDELVHALHLTAEVYLVDLGQTVLTPVRVDGVAQAPVETGAAGRAYQLGEIVEETDADGTRLLWVPMLDGTERAGVLRIGLGASVRDDADLRRDVWSLSGLMGHIVMAKIPYSDRLRRMRNAGGLSVASELMWQMLPPRTMATEEVVITAILEPHDRVAGDAYDYSVDSRIATLAVYDGLGHDFAATQSTALALTAVRNSRRAGVTDLVALAAHADEMLLAQPEPLRFVTAVLASLDTRTGVLRYLLAGHPAPLLIRDGRLVKELAQPPRPPLGVRGGHPGEVHEERLVPGDRVLLYSDGITEARDHTGEFFGEQRLVEFTERAERDGLAAPETLRRLGAAVMEHQRGRLQDDATLLLVDWSAASHTRLFPSSP</sequence>
<dbReference type="SUPFAM" id="SSF81606">
    <property type="entry name" value="PP2C-like"/>
    <property type="match status" value="1"/>
</dbReference>
<dbReference type="EMBL" id="BAABGT010000091">
    <property type="protein sequence ID" value="GAA4555198.1"/>
    <property type="molecule type" value="Genomic_DNA"/>
</dbReference>
<evidence type="ECO:0000259" key="2">
    <source>
        <dbReference type="SMART" id="SM00331"/>
    </source>
</evidence>
<evidence type="ECO:0000313" key="4">
    <source>
        <dbReference type="Proteomes" id="UP001501598"/>
    </source>
</evidence>
<keyword evidence="1" id="KW-0378">Hydrolase</keyword>
<feature type="domain" description="PPM-type phosphatase" evidence="2">
    <location>
        <begin position="174"/>
        <end position="392"/>
    </location>
</feature>
<comment type="caution">
    <text evidence="3">The sequence shown here is derived from an EMBL/GenBank/DDBJ whole genome shotgun (WGS) entry which is preliminary data.</text>
</comment>
<dbReference type="RefSeq" id="WP_345424716.1">
    <property type="nucleotide sequence ID" value="NZ_BAABGT010000091.1"/>
</dbReference>
<dbReference type="Pfam" id="PF07228">
    <property type="entry name" value="SpoIIE"/>
    <property type="match status" value="1"/>
</dbReference>
<evidence type="ECO:0000313" key="3">
    <source>
        <dbReference type="EMBL" id="GAA4555198.1"/>
    </source>
</evidence>
<dbReference type="InterPro" id="IPR036457">
    <property type="entry name" value="PPM-type-like_dom_sf"/>
</dbReference>
<name>A0ABP8S138_9PSEU</name>